<dbReference type="InterPro" id="IPR035979">
    <property type="entry name" value="RBD_domain_sf"/>
</dbReference>
<feature type="region of interest" description="Disordered" evidence="3">
    <location>
        <begin position="201"/>
        <end position="239"/>
    </location>
</feature>
<dbReference type="GO" id="GO:0003723">
    <property type="term" value="F:RNA binding"/>
    <property type="evidence" value="ECO:0007669"/>
    <property type="project" value="UniProtKB-UniRule"/>
</dbReference>
<proteinExistence type="predicted"/>
<keyword evidence="1 2" id="KW-0694">RNA-binding</keyword>
<evidence type="ECO:0000259" key="4">
    <source>
        <dbReference type="PROSITE" id="PS50102"/>
    </source>
</evidence>
<dbReference type="InParanoid" id="A9UT12"/>
<organism evidence="5 6">
    <name type="scientific">Monosiga brevicollis</name>
    <name type="common">Choanoflagellate</name>
    <dbReference type="NCBI Taxonomy" id="81824"/>
    <lineage>
        <taxon>Eukaryota</taxon>
        <taxon>Choanoflagellata</taxon>
        <taxon>Craspedida</taxon>
        <taxon>Salpingoecidae</taxon>
        <taxon>Monosiga</taxon>
    </lineage>
</organism>
<keyword evidence="6" id="KW-1185">Reference proteome</keyword>
<dbReference type="Gene3D" id="3.30.70.330">
    <property type="match status" value="2"/>
</dbReference>
<dbReference type="EMBL" id="CH991545">
    <property type="protein sequence ID" value="EDQ91417.1"/>
    <property type="molecule type" value="Genomic_DNA"/>
</dbReference>
<name>A9UT12_MONBE</name>
<protein>
    <recommendedName>
        <fullName evidence="4">RRM domain-containing protein</fullName>
    </recommendedName>
</protein>
<sequence length="264" mass="28714">MGPPSNDNRLFVGGVPRTMTQEQIHNMLAQQLDGVVNVLAYRSPTHNNRGFAFVDFANRKLAEIAIERMTAHQILLGSHRVDGSWARPEDKRGRGGPPPSHAPGSGYGPPHEPMHGRGAPGPDSMQASTLHIPQLPPGTTERDLDALFSRFGPLASIHLKRHFAFVKYVSQRDAERALAVPDLRLLGQPIQVAWARDQMSGAASTGRPTLPPPSIDFGAPRPSLSREREYEPPVAVAPKSTEGNVIDGIYYSPSGGSYRFAVRP</sequence>
<dbReference type="SUPFAM" id="SSF54928">
    <property type="entry name" value="RNA-binding domain, RBD"/>
    <property type="match status" value="2"/>
</dbReference>
<evidence type="ECO:0000256" key="3">
    <source>
        <dbReference type="SAM" id="MobiDB-lite"/>
    </source>
</evidence>
<dbReference type="Pfam" id="PF00076">
    <property type="entry name" value="RRM_1"/>
    <property type="match status" value="2"/>
</dbReference>
<dbReference type="GeneID" id="5888988"/>
<dbReference type="PROSITE" id="PS50102">
    <property type="entry name" value="RRM"/>
    <property type="match status" value="2"/>
</dbReference>
<dbReference type="CDD" id="cd12250">
    <property type="entry name" value="RRM2_hnRNPR_like"/>
    <property type="match status" value="1"/>
</dbReference>
<dbReference type="AlphaFoldDB" id="A9UT12"/>
<reference evidence="5 6" key="1">
    <citation type="journal article" date="2008" name="Nature">
        <title>The genome of the choanoflagellate Monosiga brevicollis and the origin of metazoans.</title>
        <authorList>
            <consortium name="JGI Sequencing"/>
            <person name="King N."/>
            <person name="Westbrook M.J."/>
            <person name="Young S.L."/>
            <person name="Kuo A."/>
            <person name="Abedin M."/>
            <person name="Chapman J."/>
            <person name="Fairclough S."/>
            <person name="Hellsten U."/>
            <person name="Isogai Y."/>
            <person name="Letunic I."/>
            <person name="Marr M."/>
            <person name="Pincus D."/>
            <person name="Putnam N."/>
            <person name="Rokas A."/>
            <person name="Wright K.J."/>
            <person name="Zuzow R."/>
            <person name="Dirks W."/>
            <person name="Good M."/>
            <person name="Goodstein D."/>
            <person name="Lemons D."/>
            <person name="Li W."/>
            <person name="Lyons J.B."/>
            <person name="Morris A."/>
            <person name="Nichols S."/>
            <person name="Richter D.J."/>
            <person name="Salamov A."/>
            <person name="Bork P."/>
            <person name="Lim W.A."/>
            <person name="Manning G."/>
            <person name="Miller W.T."/>
            <person name="McGinnis W."/>
            <person name="Shapiro H."/>
            <person name="Tjian R."/>
            <person name="Grigoriev I.V."/>
            <person name="Rokhsar D."/>
        </authorList>
    </citation>
    <scope>NUCLEOTIDE SEQUENCE [LARGE SCALE GENOMIC DNA]</scope>
    <source>
        <strain evidence="6">MX1 / ATCC 50154</strain>
    </source>
</reference>
<feature type="region of interest" description="Disordered" evidence="3">
    <location>
        <begin position="83"/>
        <end position="138"/>
    </location>
</feature>
<gene>
    <name evidence="5" type="ORF">MONBRDRAFT_36091</name>
</gene>
<evidence type="ECO:0000256" key="1">
    <source>
        <dbReference type="ARBA" id="ARBA00022884"/>
    </source>
</evidence>
<feature type="domain" description="RRM" evidence="4">
    <location>
        <begin position="8"/>
        <end position="88"/>
    </location>
</feature>
<dbReference type="InterPro" id="IPR000504">
    <property type="entry name" value="RRM_dom"/>
</dbReference>
<dbReference type="STRING" id="81824.A9UT12"/>
<dbReference type="SMART" id="SM00360">
    <property type="entry name" value="RRM"/>
    <property type="match status" value="2"/>
</dbReference>
<dbReference type="eggNOG" id="KOG0117">
    <property type="taxonomic scope" value="Eukaryota"/>
</dbReference>
<feature type="compositionally biased region" description="Basic and acidic residues" evidence="3">
    <location>
        <begin position="83"/>
        <end position="93"/>
    </location>
</feature>
<evidence type="ECO:0000256" key="2">
    <source>
        <dbReference type="PROSITE-ProRule" id="PRU00176"/>
    </source>
</evidence>
<dbReference type="RefSeq" id="XP_001743839.1">
    <property type="nucleotide sequence ID" value="XM_001743787.1"/>
</dbReference>
<dbReference type="InterPro" id="IPR012677">
    <property type="entry name" value="Nucleotide-bd_a/b_plait_sf"/>
</dbReference>
<evidence type="ECO:0000313" key="6">
    <source>
        <dbReference type="Proteomes" id="UP000001357"/>
    </source>
</evidence>
<evidence type="ECO:0000313" key="5">
    <source>
        <dbReference type="EMBL" id="EDQ91417.1"/>
    </source>
</evidence>
<accession>A9UT12</accession>
<feature type="domain" description="RRM" evidence="4">
    <location>
        <begin position="128"/>
        <end position="197"/>
    </location>
</feature>
<dbReference type="Proteomes" id="UP000001357">
    <property type="component" value="Unassembled WGS sequence"/>
</dbReference>
<dbReference type="KEGG" id="mbr:MONBRDRAFT_36091"/>
<dbReference type="PANTHER" id="PTHR21245">
    <property type="entry name" value="HETEROGENEOUS NUCLEAR RIBONUCLEOPROTEIN"/>
    <property type="match status" value="1"/>
</dbReference>
<dbReference type="FunCoup" id="A9UT12">
    <property type="interactions" value="1748"/>
</dbReference>